<organism evidence="2 3">
    <name type="scientific">Paspalum notatum var. saurae</name>
    <dbReference type="NCBI Taxonomy" id="547442"/>
    <lineage>
        <taxon>Eukaryota</taxon>
        <taxon>Viridiplantae</taxon>
        <taxon>Streptophyta</taxon>
        <taxon>Embryophyta</taxon>
        <taxon>Tracheophyta</taxon>
        <taxon>Spermatophyta</taxon>
        <taxon>Magnoliopsida</taxon>
        <taxon>Liliopsida</taxon>
        <taxon>Poales</taxon>
        <taxon>Poaceae</taxon>
        <taxon>PACMAD clade</taxon>
        <taxon>Panicoideae</taxon>
        <taxon>Andropogonodae</taxon>
        <taxon>Paspaleae</taxon>
        <taxon>Paspalinae</taxon>
        <taxon>Paspalum</taxon>
    </lineage>
</organism>
<dbReference type="EMBL" id="CP144746">
    <property type="protein sequence ID" value="WVZ58756.1"/>
    <property type="molecule type" value="Genomic_DNA"/>
</dbReference>
<evidence type="ECO:0000313" key="3">
    <source>
        <dbReference type="Proteomes" id="UP001341281"/>
    </source>
</evidence>
<dbReference type="Pfam" id="PF02992">
    <property type="entry name" value="Transposase_21"/>
    <property type="match status" value="1"/>
</dbReference>
<protein>
    <recommendedName>
        <fullName evidence="1">Transposase-associated domain-containing protein</fullName>
    </recommendedName>
</protein>
<dbReference type="InterPro" id="IPR004242">
    <property type="entry name" value="Transposase_21"/>
</dbReference>
<evidence type="ECO:0000313" key="2">
    <source>
        <dbReference type="EMBL" id="WVZ58756.1"/>
    </source>
</evidence>
<dbReference type="Pfam" id="PF13963">
    <property type="entry name" value="Transpos_assoc"/>
    <property type="match status" value="1"/>
</dbReference>
<dbReference type="PANTHER" id="PTHR10775:SF182">
    <property type="entry name" value="TRANSPOSON, EN_SPM-LIKE, TRANSPOSASE-ASSOCIATED DOMAIN PROTEIN-RELATED"/>
    <property type="match status" value="1"/>
</dbReference>
<name>A0AAQ3SQI2_PASNO</name>
<sequence>MNRQWIYSADRRSEEFIAGVHQFLSIAKRNMDSRFIRCPCIDCKNQKEYSSSRDIQMHLMRRGFMPNYVCWAKHGESGVMLEDDEDDEEEFHNLDYAEHPFFGDTMMGDAEDVEDTDDLGAMLQAAEKYCDNENVRKKLERMMEDHKTPLYPDCKGSHKKLRSTLELLQWKAANGISDKAFTQLLKLIKEFLPEGNKLPETTYEAKKVVCPIGLEVQKIHACPNDCILYRGKELEHLEACPVCKASRYKIRRNDSGDVEGEPPRKRIPAKEDDMLRHPSDGSQWGKVDRMYPQFAEDARNIRFGLSTDGMNPFSEMSSSHSTWHVTLCMYNLPPWLCLKRKFIMMPALIQGPKQPGNDIDVYLQPLVEELLELWSTGVRMWDEYKQEDFDLHAMLFVTINDWPALSNLSGQSNKGFRAYTHCLDETDSMYLKHCRKVVYMENRRFLFCKHLLRKKRKALRSSRPS</sequence>
<feature type="domain" description="Transposase-associated" evidence="1">
    <location>
        <begin position="3"/>
        <end position="76"/>
    </location>
</feature>
<reference evidence="2 3" key="1">
    <citation type="submission" date="2024-02" db="EMBL/GenBank/DDBJ databases">
        <title>High-quality chromosome-scale genome assembly of Pensacola bahiagrass (Paspalum notatum Flugge var. saurae).</title>
        <authorList>
            <person name="Vega J.M."/>
            <person name="Podio M."/>
            <person name="Orjuela J."/>
            <person name="Siena L.A."/>
            <person name="Pessino S.C."/>
            <person name="Combes M.C."/>
            <person name="Mariac C."/>
            <person name="Albertini E."/>
            <person name="Pupilli F."/>
            <person name="Ortiz J.P.A."/>
            <person name="Leblanc O."/>
        </authorList>
    </citation>
    <scope>NUCLEOTIDE SEQUENCE [LARGE SCALE GENOMIC DNA]</scope>
    <source>
        <strain evidence="2">R1</strain>
        <tissue evidence="2">Leaf</tissue>
    </source>
</reference>
<keyword evidence="3" id="KW-1185">Reference proteome</keyword>
<proteinExistence type="predicted"/>
<accession>A0AAQ3SQI2</accession>
<dbReference type="AlphaFoldDB" id="A0AAQ3SQI2"/>
<gene>
    <name evidence="2" type="ORF">U9M48_008988</name>
</gene>
<dbReference type="InterPro" id="IPR029480">
    <property type="entry name" value="Transpos_assoc"/>
</dbReference>
<dbReference type="Proteomes" id="UP001341281">
    <property type="component" value="Chromosome 02"/>
</dbReference>
<dbReference type="PANTHER" id="PTHR10775">
    <property type="entry name" value="OS08G0208400 PROTEIN"/>
    <property type="match status" value="1"/>
</dbReference>
<evidence type="ECO:0000259" key="1">
    <source>
        <dbReference type="Pfam" id="PF13963"/>
    </source>
</evidence>